<dbReference type="PANTHER" id="PTHR12354:SF1">
    <property type="entry name" value="INTERFERON-RELATED DEVELOPMENTAL REGULATOR 1"/>
    <property type="match status" value="1"/>
</dbReference>
<keyword evidence="4" id="KW-1185">Reference proteome</keyword>
<dbReference type="InterPro" id="IPR007701">
    <property type="entry name" value="Interferon-rel_develop_reg_N"/>
</dbReference>
<reference evidence="3 4" key="1">
    <citation type="journal article" date="2020" name="Mol. Biol. Evol.">
        <title>Distinct Expression and Methylation Patterns for Genes with Different Fates following a Single Whole-Genome Duplication in Flowering Plants.</title>
        <authorList>
            <person name="Shi T."/>
            <person name="Rahmani R.S."/>
            <person name="Gugger P.F."/>
            <person name="Wang M."/>
            <person name="Li H."/>
            <person name="Zhang Y."/>
            <person name="Li Z."/>
            <person name="Wang Q."/>
            <person name="Van de Peer Y."/>
            <person name="Marchal K."/>
            <person name="Chen J."/>
        </authorList>
    </citation>
    <scope>NUCLEOTIDE SEQUENCE [LARGE SCALE GENOMIC DNA]</scope>
    <source>
        <tissue evidence="3">Leaf</tissue>
    </source>
</reference>
<dbReference type="EMBL" id="DUZY01000001">
    <property type="protein sequence ID" value="DAD21333.1"/>
    <property type="molecule type" value="Genomic_DNA"/>
</dbReference>
<accession>A0A822XNQ9</accession>
<proteinExistence type="predicted"/>
<sequence>MLEIESDEDDTLSSSSTATYESQARQCDKLSARDTGLEQCLDSLSEKRRSTRELALLSIIDAFTNKLQHQFVEKNCITLLQQCLSSIKKGSSKEISLACRVIGLLTITVGSRDNAAHEILEYSIPSLSQALRSGADSLKISSSLPIHDKLDDTIATKSWSPTEAPSAAITAAKSWSLEVTAAIPAAGSDRCEILVAGRRPLQILVAGRRPLLSPLQVVIVAKTRSPGGDHCYHRRRF</sequence>
<dbReference type="InterPro" id="IPR039777">
    <property type="entry name" value="IFRD"/>
</dbReference>
<feature type="compositionally biased region" description="Acidic residues" evidence="1">
    <location>
        <begin position="1"/>
        <end position="11"/>
    </location>
</feature>
<evidence type="ECO:0000313" key="3">
    <source>
        <dbReference type="EMBL" id="DAD21333.1"/>
    </source>
</evidence>
<evidence type="ECO:0000256" key="1">
    <source>
        <dbReference type="SAM" id="MobiDB-lite"/>
    </source>
</evidence>
<feature type="region of interest" description="Disordered" evidence="1">
    <location>
        <begin position="1"/>
        <end position="26"/>
    </location>
</feature>
<evidence type="ECO:0000313" key="4">
    <source>
        <dbReference type="Proteomes" id="UP000607653"/>
    </source>
</evidence>
<dbReference type="AlphaFoldDB" id="A0A822XNQ9"/>
<protein>
    <recommendedName>
        <fullName evidence="2">Interferon-related developmental regulator N-terminal domain-containing protein</fullName>
    </recommendedName>
</protein>
<dbReference type="Pfam" id="PF05004">
    <property type="entry name" value="IFRD"/>
    <property type="match status" value="1"/>
</dbReference>
<dbReference type="Proteomes" id="UP000607653">
    <property type="component" value="Unassembled WGS sequence"/>
</dbReference>
<evidence type="ECO:0000259" key="2">
    <source>
        <dbReference type="Pfam" id="PF05004"/>
    </source>
</evidence>
<dbReference type="PANTHER" id="PTHR12354">
    <property type="entry name" value="INTERFERON-RELATED DEVELOPMENTAL REGULATOR"/>
    <property type="match status" value="1"/>
</dbReference>
<name>A0A822XNQ9_NELNU</name>
<gene>
    <name evidence="3" type="ORF">HUJ06_022796</name>
</gene>
<comment type="caution">
    <text evidence="3">The sequence shown here is derived from an EMBL/GenBank/DDBJ whole genome shotgun (WGS) entry which is preliminary data.</text>
</comment>
<feature type="domain" description="Interferon-related developmental regulator N-terminal" evidence="2">
    <location>
        <begin position="14"/>
        <end position="140"/>
    </location>
</feature>
<organism evidence="3 4">
    <name type="scientific">Nelumbo nucifera</name>
    <name type="common">Sacred lotus</name>
    <dbReference type="NCBI Taxonomy" id="4432"/>
    <lineage>
        <taxon>Eukaryota</taxon>
        <taxon>Viridiplantae</taxon>
        <taxon>Streptophyta</taxon>
        <taxon>Embryophyta</taxon>
        <taxon>Tracheophyta</taxon>
        <taxon>Spermatophyta</taxon>
        <taxon>Magnoliopsida</taxon>
        <taxon>Proteales</taxon>
        <taxon>Nelumbonaceae</taxon>
        <taxon>Nelumbo</taxon>
    </lineage>
</organism>